<organism evidence="10 11">
    <name type="scientific">Bosea vaviloviae</name>
    <dbReference type="NCBI Taxonomy" id="1526658"/>
    <lineage>
        <taxon>Bacteria</taxon>
        <taxon>Pseudomonadati</taxon>
        <taxon>Pseudomonadota</taxon>
        <taxon>Alphaproteobacteria</taxon>
        <taxon>Hyphomicrobiales</taxon>
        <taxon>Boseaceae</taxon>
        <taxon>Bosea</taxon>
    </lineage>
</organism>
<feature type="transmembrane region" description="Helical" evidence="8">
    <location>
        <begin position="232"/>
        <end position="252"/>
    </location>
</feature>
<dbReference type="KEGG" id="bvv:BHK69_06995"/>
<feature type="transmembrane region" description="Helical" evidence="8">
    <location>
        <begin position="68"/>
        <end position="90"/>
    </location>
</feature>
<feature type="transmembrane region" description="Helical" evidence="8">
    <location>
        <begin position="129"/>
        <end position="148"/>
    </location>
</feature>
<dbReference type="Gene3D" id="1.10.3720.10">
    <property type="entry name" value="MetI-like"/>
    <property type="match status" value="1"/>
</dbReference>
<keyword evidence="3" id="KW-1003">Cell membrane</keyword>
<dbReference type="GO" id="GO:0055085">
    <property type="term" value="P:transmembrane transport"/>
    <property type="evidence" value="ECO:0007669"/>
    <property type="project" value="InterPro"/>
</dbReference>
<dbReference type="PANTHER" id="PTHR43357">
    <property type="entry name" value="INNER MEMBRANE ABC TRANSPORTER PERMEASE PROTEIN YDCV"/>
    <property type="match status" value="1"/>
</dbReference>
<dbReference type="SUPFAM" id="SSF161098">
    <property type="entry name" value="MetI-like"/>
    <property type="match status" value="1"/>
</dbReference>
<evidence type="ECO:0000313" key="10">
    <source>
        <dbReference type="EMBL" id="AOO80249.1"/>
    </source>
</evidence>
<dbReference type="EMBL" id="CP017147">
    <property type="protein sequence ID" value="AOO80249.1"/>
    <property type="molecule type" value="Genomic_DNA"/>
</dbReference>
<comment type="subcellular location">
    <subcellularLocation>
        <location evidence="1">Cell inner membrane</location>
        <topology evidence="1">Multi-pass membrane protein</topology>
    </subcellularLocation>
    <subcellularLocation>
        <location evidence="8">Cell membrane</location>
        <topology evidence="8">Multi-pass membrane protein</topology>
    </subcellularLocation>
</comment>
<name>A0A1D7TYQ2_9HYPH</name>
<keyword evidence="11" id="KW-1185">Reference proteome</keyword>
<evidence type="ECO:0000256" key="5">
    <source>
        <dbReference type="ARBA" id="ARBA00022692"/>
    </source>
</evidence>
<proteinExistence type="inferred from homology"/>
<dbReference type="Pfam" id="PF00528">
    <property type="entry name" value="BPD_transp_1"/>
    <property type="match status" value="1"/>
</dbReference>
<reference evidence="10 11" key="1">
    <citation type="journal article" date="2015" name="Antonie Van Leeuwenhoek">
        <title>Bosea vaviloviae sp. nov., a new species of slow-growing rhizobia isolated from nodules of the relict species Vavilovia formosa (Stev.) Fed.</title>
        <authorList>
            <person name="Safronova V.I."/>
            <person name="Kuznetsova I.G."/>
            <person name="Sazanova A.L."/>
            <person name="Kimeklis A.K."/>
            <person name="Belimov A.A."/>
            <person name="Andronov E.E."/>
            <person name="Pinaev A.G."/>
            <person name="Chizhevskaya E.P."/>
            <person name="Pukhaev A.R."/>
            <person name="Popov K.P."/>
            <person name="Willems A."/>
            <person name="Tikhonovich I.A."/>
        </authorList>
    </citation>
    <scope>NUCLEOTIDE SEQUENCE [LARGE SCALE GENOMIC DNA]</scope>
    <source>
        <strain evidence="10 11">Vaf18</strain>
    </source>
</reference>
<dbReference type="InterPro" id="IPR035906">
    <property type="entry name" value="MetI-like_sf"/>
</dbReference>
<evidence type="ECO:0000259" key="9">
    <source>
        <dbReference type="PROSITE" id="PS50928"/>
    </source>
</evidence>
<keyword evidence="5 8" id="KW-0812">Transmembrane</keyword>
<evidence type="ECO:0000256" key="3">
    <source>
        <dbReference type="ARBA" id="ARBA00022475"/>
    </source>
</evidence>
<comment type="similarity">
    <text evidence="8">Belongs to the binding-protein-dependent transport system permease family.</text>
</comment>
<evidence type="ECO:0000256" key="4">
    <source>
        <dbReference type="ARBA" id="ARBA00022519"/>
    </source>
</evidence>
<evidence type="ECO:0000256" key="6">
    <source>
        <dbReference type="ARBA" id="ARBA00022989"/>
    </source>
</evidence>
<feature type="transmembrane region" description="Helical" evidence="8">
    <location>
        <begin position="12"/>
        <end position="33"/>
    </location>
</feature>
<dbReference type="Proteomes" id="UP000094969">
    <property type="component" value="Chromosome"/>
</dbReference>
<evidence type="ECO:0000256" key="8">
    <source>
        <dbReference type="RuleBase" id="RU363032"/>
    </source>
</evidence>
<keyword evidence="2 8" id="KW-0813">Transport</keyword>
<dbReference type="STRING" id="1526658.BHK69_06995"/>
<dbReference type="CDD" id="cd06261">
    <property type="entry name" value="TM_PBP2"/>
    <property type="match status" value="1"/>
</dbReference>
<dbReference type="InterPro" id="IPR000515">
    <property type="entry name" value="MetI-like"/>
</dbReference>
<evidence type="ECO:0000256" key="1">
    <source>
        <dbReference type="ARBA" id="ARBA00004429"/>
    </source>
</evidence>
<feature type="transmembrane region" description="Helical" evidence="8">
    <location>
        <begin position="102"/>
        <end position="123"/>
    </location>
</feature>
<gene>
    <name evidence="10" type="ORF">BHK69_06995</name>
</gene>
<keyword evidence="4" id="KW-0997">Cell inner membrane</keyword>
<sequence length="264" mass="28469">MDERPVSLALKLMALTMFVFLLAPLIVVVPISFSGDSYMMFPPSSWSLKWYPAIFADGKMTSAFWTSLLLAFVVTVLSLLIGLPAAYALVRLKPRGSEAMSALFTAPLLLPTIVLGLAILIVFSRYGLLATFQGLVVAHLVVTLPYAIRVLATALATLPIPIEEAAATLGASPFTVFRRITLPMMKSGLIGTTALCFLVSFDEVVLSLFMTGPRISTLPVAMYHHVEQQADPLVASLSVLLVILTLLVVLVVDRTSGLAKTFVK</sequence>
<dbReference type="OrthoDB" id="9815533at2"/>
<evidence type="ECO:0000256" key="7">
    <source>
        <dbReference type="ARBA" id="ARBA00023136"/>
    </source>
</evidence>
<accession>A0A1D7TYQ2</accession>
<dbReference type="RefSeq" id="WP_069689469.1">
    <property type="nucleotide sequence ID" value="NZ_CP017147.1"/>
</dbReference>
<keyword evidence="6 8" id="KW-1133">Transmembrane helix</keyword>
<keyword evidence="7 8" id="KW-0472">Membrane</keyword>
<dbReference type="PROSITE" id="PS50928">
    <property type="entry name" value="ABC_TM1"/>
    <property type="match status" value="1"/>
</dbReference>
<evidence type="ECO:0000313" key="11">
    <source>
        <dbReference type="Proteomes" id="UP000094969"/>
    </source>
</evidence>
<evidence type="ECO:0000256" key="2">
    <source>
        <dbReference type="ARBA" id="ARBA00022448"/>
    </source>
</evidence>
<dbReference type="PANTHER" id="PTHR43357:SF4">
    <property type="entry name" value="INNER MEMBRANE ABC TRANSPORTER PERMEASE PROTEIN YDCV"/>
    <property type="match status" value="1"/>
</dbReference>
<feature type="transmembrane region" description="Helical" evidence="8">
    <location>
        <begin position="188"/>
        <end position="212"/>
    </location>
</feature>
<dbReference type="GO" id="GO:0005886">
    <property type="term" value="C:plasma membrane"/>
    <property type="evidence" value="ECO:0007669"/>
    <property type="project" value="UniProtKB-SubCell"/>
</dbReference>
<feature type="domain" description="ABC transmembrane type-1" evidence="9">
    <location>
        <begin position="64"/>
        <end position="252"/>
    </location>
</feature>
<protein>
    <submittedName>
        <fullName evidence="10">Polyamine ABC transporter permease</fullName>
    </submittedName>
</protein>
<dbReference type="AlphaFoldDB" id="A0A1D7TYQ2"/>